<sequence>MGCCGSKVDDLHLVTLCRERKELIKAAIDHRYELAAAHALYFQSLTTVGEALCKFVEEVVSGADSDSTPSLGSPVLTLPSHHRKPQKSSDKYKGSSTSTSVYYTDSHRLDDKADGSHLHLSSGSDSQSDLSSDSGHIHIHESPISKAPMGSDPYPNTSPSTSLGFSYPYPNPSPYSNPHSEARAYYMKKSSALMKSVIYEEPERYSVRENERWSTHGDGGYSGYQTGEPPGNERAQKEQPPPAPPSPPNVSSAWDYLNVFQTYDDAYPGYNLKNSYGVGSITSSPDSKEVRELEGIPDLEDETEKESVKSRYKKRGTAMGGRKNFREGRSRAVPSKKNGGASAVLPSPKSEASTEMTSVDNDSMHFTTDKEINSSTSEIIMSKSSSSQGYTGTAVSFEVDEGATVDAESSNPTSLTMLPPHGTRDLQEVIREIKGEFETASGYGKEVAVLLEVGKVPYRSKDTVLKVIFSRIMYLATPSISSSEPLKGASVQVRPCTMKVGKASFAESVKDLHMKSGNISTILEKLYVWEKRLYKEIKDEEKLRIAYVKKCKKLKILGDQGAETAKMDATSATISKLHTKIDVCIKTVDAISSRIHKLRDDELQPQLTELIHGLVRAWRSIFKCHQKQFRAIMESRSHSPRSNGGIQSELSLRATVELELELLKWFRCFNQWVNAQKSYVESLNGWLLRCINKEPEETADGVAPFSPSRVGAPPIFVLCNDWFQAMERISQERVAKVISIFSLRLDQLWERQDEDQTQRPKADFISKDLEKQLRISRKEMERLENAMNLPDKTAMSKFNSDSIVSQLDDLKVDLDSIRKKLEEERAGHKETMHLVGDAASSSLQAGLISIFGTLENYASEVLKGYEQVRLDN</sequence>
<proteinExistence type="predicted"/>
<evidence type="ECO:0008006" key="7">
    <source>
        <dbReference type="Google" id="ProtNLM"/>
    </source>
</evidence>
<protein>
    <recommendedName>
        <fullName evidence="7">Nitrate regulatory gene2 protein-like</fullName>
    </recommendedName>
</protein>
<dbReference type="InterPro" id="IPR006867">
    <property type="entry name" value="DUF632"/>
</dbReference>
<keyword evidence="1" id="KW-0175">Coiled coil</keyword>
<dbReference type="PANTHER" id="PTHR21450:SF2">
    <property type="entry name" value="FAMILY PROTEIN, PUTATIVE (DUF630 AND DUF632)-RELATED"/>
    <property type="match status" value="1"/>
</dbReference>
<evidence type="ECO:0000313" key="6">
    <source>
        <dbReference type="Proteomes" id="UP001345219"/>
    </source>
</evidence>
<dbReference type="Proteomes" id="UP001345219">
    <property type="component" value="Chromosome 16"/>
</dbReference>
<dbReference type="AlphaFoldDB" id="A0AAN7JQB2"/>
<accession>A0AAN7JQB2</accession>
<feature type="domain" description="DUF632" evidence="3">
    <location>
        <begin position="426"/>
        <end position="743"/>
    </location>
</feature>
<dbReference type="InterPro" id="IPR006868">
    <property type="entry name" value="DUF630"/>
</dbReference>
<evidence type="ECO:0000259" key="3">
    <source>
        <dbReference type="Pfam" id="PF04782"/>
    </source>
</evidence>
<feature type="region of interest" description="Disordered" evidence="2">
    <location>
        <begin position="113"/>
        <end position="162"/>
    </location>
</feature>
<evidence type="ECO:0000313" key="5">
    <source>
        <dbReference type="EMBL" id="KAK4751995.1"/>
    </source>
</evidence>
<dbReference type="Pfam" id="PF04783">
    <property type="entry name" value="DUF630"/>
    <property type="match status" value="1"/>
</dbReference>
<gene>
    <name evidence="5" type="ORF">SAY87_020793</name>
</gene>
<feature type="region of interest" description="Disordered" evidence="2">
    <location>
        <begin position="63"/>
        <end position="99"/>
    </location>
</feature>
<dbReference type="PANTHER" id="PTHR21450">
    <property type="entry name" value="PROTEIN ALTERED PHOSPHATE STARVATION RESPONSE 1"/>
    <property type="match status" value="1"/>
</dbReference>
<feature type="compositionally biased region" description="Pro residues" evidence="2">
    <location>
        <begin position="239"/>
        <end position="248"/>
    </location>
</feature>
<organism evidence="5 6">
    <name type="scientific">Trapa incisa</name>
    <dbReference type="NCBI Taxonomy" id="236973"/>
    <lineage>
        <taxon>Eukaryota</taxon>
        <taxon>Viridiplantae</taxon>
        <taxon>Streptophyta</taxon>
        <taxon>Embryophyta</taxon>
        <taxon>Tracheophyta</taxon>
        <taxon>Spermatophyta</taxon>
        <taxon>Magnoliopsida</taxon>
        <taxon>eudicotyledons</taxon>
        <taxon>Gunneridae</taxon>
        <taxon>Pentapetalae</taxon>
        <taxon>rosids</taxon>
        <taxon>malvids</taxon>
        <taxon>Myrtales</taxon>
        <taxon>Lythraceae</taxon>
        <taxon>Trapa</taxon>
    </lineage>
</organism>
<feature type="region of interest" description="Disordered" evidence="2">
    <location>
        <begin position="205"/>
        <end position="250"/>
    </location>
</feature>
<evidence type="ECO:0000259" key="4">
    <source>
        <dbReference type="Pfam" id="PF04783"/>
    </source>
</evidence>
<name>A0AAN7JQB2_9MYRT</name>
<reference evidence="5 6" key="1">
    <citation type="journal article" date="2023" name="Hortic Res">
        <title>Pangenome of water caltrop reveals structural variations and asymmetric subgenome divergence after allopolyploidization.</title>
        <authorList>
            <person name="Zhang X."/>
            <person name="Chen Y."/>
            <person name="Wang L."/>
            <person name="Yuan Y."/>
            <person name="Fang M."/>
            <person name="Shi L."/>
            <person name="Lu R."/>
            <person name="Comes H.P."/>
            <person name="Ma Y."/>
            <person name="Chen Y."/>
            <person name="Huang G."/>
            <person name="Zhou Y."/>
            <person name="Zheng Z."/>
            <person name="Qiu Y."/>
        </authorList>
    </citation>
    <scope>NUCLEOTIDE SEQUENCE [LARGE SCALE GENOMIC DNA]</scope>
    <source>
        <tissue evidence="5">Roots</tissue>
    </source>
</reference>
<feature type="compositionally biased region" description="Low complexity" evidence="2">
    <location>
        <begin position="118"/>
        <end position="134"/>
    </location>
</feature>
<evidence type="ECO:0000256" key="2">
    <source>
        <dbReference type="SAM" id="MobiDB-lite"/>
    </source>
</evidence>
<dbReference type="Pfam" id="PF04782">
    <property type="entry name" value="DUF632"/>
    <property type="match status" value="1"/>
</dbReference>
<evidence type="ECO:0000256" key="1">
    <source>
        <dbReference type="SAM" id="Coils"/>
    </source>
</evidence>
<feature type="compositionally biased region" description="Acidic residues" evidence="2">
    <location>
        <begin position="295"/>
        <end position="304"/>
    </location>
</feature>
<feature type="domain" description="DUF630" evidence="4">
    <location>
        <begin position="1"/>
        <end position="58"/>
    </location>
</feature>
<comment type="caution">
    <text evidence="5">The sequence shown here is derived from an EMBL/GenBank/DDBJ whole genome shotgun (WGS) entry which is preliminary data.</text>
</comment>
<feature type="region of interest" description="Disordered" evidence="2">
    <location>
        <begin position="280"/>
        <end position="357"/>
    </location>
</feature>
<feature type="coiled-coil region" evidence="1">
    <location>
        <begin position="766"/>
        <end position="827"/>
    </location>
</feature>
<dbReference type="EMBL" id="JAXIOK010000016">
    <property type="protein sequence ID" value="KAK4751995.1"/>
    <property type="molecule type" value="Genomic_DNA"/>
</dbReference>
<feature type="compositionally biased region" description="Basic and acidic residues" evidence="2">
    <location>
        <begin position="205"/>
        <end position="215"/>
    </location>
</feature>
<keyword evidence="6" id="KW-1185">Reference proteome</keyword>